<dbReference type="Gene3D" id="3.90.550.10">
    <property type="entry name" value="Spore Coat Polysaccharide Biosynthesis Protein SpsA, Chain A"/>
    <property type="match status" value="1"/>
</dbReference>
<dbReference type="InterPro" id="IPR050587">
    <property type="entry name" value="GNT1/Glycosyltrans_8"/>
</dbReference>
<evidence type="ECO:0000313" key="2">
    <source>
        <dbReference type="Proteomes" id="UP000515125"/>
    </source>
</evidence>
<feature type="compositionally biased region" description="Basic and acidic residues" evidence="1">
    <location>
        <begin position="445"/>
        <end position="455"/>
    </location>
</feature>
<feature type="region of interest" description="Disordered" evidence="1">
    <location>
        <begin position="515"/>
        <end position="590"/>
    </location>
</feature>
<feature type="compositionally biased region" description="Low complexity" evidence="1">
    <location>
        <begin position="423"/>
        <end position="436"/>
    </location>
</feature>
<dbReference type="AlphaFoldDB" id="A0A6P6RSN5"/>
<evidence type="ECO:0000313" key="3">
    <source>
        <dbReference type="RefSeq" id="XP_026190110.1"/>
    </source>
</evidence>
<feature type="compositionally biased region" description="Basic and acidic residues" evidence="1">
    <location>
        <begin position="528"/>
        <end position="541"/>
    </location>
</feature>
<protein>
    <submittedName>
        <fullName evidence="3">Uncharacterized protein LOC34621267</fullName>
    </submittedName>
</protein>
<sequence length="651" mass="70738">MTPRLSSGAPFCFTKLRVWGLEGFDRVVFLENDCLVLRNIDCLFLLDLTDDKPAFAPTFFPPDAFDSGVMALKPSKCMQQKILHALQAFQTATRQGSTDTNEPPDATAACSYPLSPPLEGIHTITRAAEGHKDTEKFANASTGLGSSPSSSDKCAQQRDGALASHCLLAPLSQDSASTDVGARMQDAASKESISPMPTARAEVQLPQGAPVAASPLPQQLPPPDLELSPNIFLNHFFSSWFAWEAPHRLPFRFNAQHIMLQLVGGCAVSLPSAAAAPAGPLPGGNDISRAFDQHGISARSRYTASKSPQRQVLSQIFQSRELRCPSPHSAENFATRSERRLPLWEAPRKLEPSAGSPSDERSLSGESLVPETPVLSMRLVMEAMKGLVGELAGVSLSSTESLERGGASLSSLSVGSAASLLPLESSSTRPGRSSSRLDGSSTRIDGSRSHLDNSRLSEGNLSRFSRRSCSEEGPRLRVNSSLQSLRLASEQDEYDSEAFQRVFARELSEHVKKLLHGSSLTGEPAEASSKESRQGSREERQTPGVPLLPQQPLQHNQSQARALAESRLSMEDQAEQGETARLRSSKTPQFASANFKPPPLWAACRPLYVVRFSSNSKPWTQEGIRGPLEIIWWRVYLGLDPFSDKQLEAFI</sequence>
<dbReference type="GeneID" id="34621267"/>
<name>A0A6P6RSN5_9EIME</name>
<dbReference type="RefSeq" id="XP_026190110.1">
    <property type="nucleotide sequence ID" value="XM_026334325.1"/>
</dbReference>
<dbReference type="SUPFAM" id="SSF53448">
    <property type="entry name" value="Nucleotide-diphospho-sugar transferases"/>
    <property type="match status" value="1"/>
</dbReference>
<dbReference type="Proteomes" id="UP000515125">
    <property type="component" value="Unplaced"/>
</dbReference>
<organism evidence="2 3">
    <name type="scientific">Cyclospora cayetanensis</name>
    <dbReference type="NCBI Taxonomy" id="88456"/>
    <lineage>
        <taxon>Eukaryota</taxon>
        <taxon>Sar</taxon>
        <taxon>Alveolata</taxon>
        <taxon>Apicomplexa</taxon>
        <taxon>Conoidasida</taxon>
        <taxon>Coccidia</taxon>
        <taxon>Eucoccidiorida</taxon>
        <taxon>Eimeriorina</taxon>
        <taxon>Eimeriidae</taxon>
        <taxon>Cyclospora</taxon>
    </lineage>
</organism>
<dbReference type="InterPro" id="IPR029044">
    <property type="entry name" value="Nucleotide-diphossugar_trans"/>
</dbReference>
<accession>A0A6P6RSN5</accession>
<proteinExistence type="predicted"/>
<keyword evidence="2" id="KW-1185">Reference proteome</keyword>
<evidence type="ECO:0000256" key="1">
    <source>
        <dbReference type="SAM" id="MobiDB-lite"/>
    </source>
</evidence>
<dbReference type="OrthoDB" id="354955at2759"/>
<dbReference type="PANTHER" id="PTHR11183">
    <property type="entry name" value="GLYCOGENIN SUBFAMILY MEMBER"/>
    <property type="match status" value="1"/>
</dbReference>
<gene>
    <name evidence="3" type="primary">LOC34621267</name>
</gene>
<feature type="region of interest" description="Disordered" evidence="1">
    <location>
        <begin position="345"/>
        <end position="369"/>
    </location>
</feature>
<feature type="region of interest" description="Disordered" evidence="1">
    <location>
        <begin position="423"/>
        <end position="478"/>
    </location>
</feature>
<reference evidence="3" key="1">
    <citation type="submission" date="2025-08" db="UniProtKB">
        <authorList>
            <consortium name="RefSeq"/>
        </authorList>
    </citation>
    <scope>IDENTIFICATION</scope>
</reference>